<reference evidence="2" key="2">
    <citation type="submission" date="2025-08" db="UniProtKB">
        <authorList>
            <consortium name="Ensembl"/>
        </authorList>
    </citation>
    <scope>IDENTIFICATION</scope>
</reference>
<proteinExistence type="predicted"/>
<dbReference type="Ensembl" id="ENSHHUT00000066910.1">
    <property type="protein sequence ID" value="ENSHHUP00000064711.1"/>
    <property type="gene ID" value="ENSHHUG00000038225.1"/>
</dbReference>
<sequence length="116" mass="12834">MISVPLPVQPSRPGYPSPRSSEGFYPSPQHAGQLNHYQVGYPGPHGMPAMPSGGYPPQAGVLDPHETWNHHRPGDVPMWSPNMEVRVRAPHKYTCRLFLLCVSANCITGEFLNFIS</sequence>
<dbReference type="AlphaFoldDB" id="A0A4W5PJD5"/>
<feature type="region of interest" description="Disordered" evidence="1">
    <location>
        <begin position="1"/>
        <end position="30"/>
    </location>
</feature>
<evidence type="ECO:0000313" key="3">
    <source>
        <dbReference type="Proteomes" id="UP000314982"/>
    </source>
</evidence>
<dbReference type="Proteomes" id="UP000314982">
    <property type="component" value="Unassembled WGS sequence"/>
</dbReference>
<feature type="compositionally biased region" description="Pro residues" evidence="1">
    <location>
        <begin position="7"/>
        <end position="16"/>
    </location>
</feature>
<evidence type="ECO:0000256" key="1">
    <source>
        <dbReference type="SAM" id="MobiDB-lite"/>
    </source>
</evidence>
<keyword evidence="3" id="KW-1185">Reference proteome</keyword>
<reference evidence="2" key="3">
    <citation type="submission" date="2025-09" db="UniProtKB">
        <authorList>
            <consortium name="Ensembl"/>
        </authorList>
    </citation>
    <scope>IDENTIFICATION</scope>
</reference>
<name>A0A4W5PJD5_9TELE</name>
<accession>A0A4W5PJD5</accession>
<protein>
    <submittedName>
        <fullName evidence="2">Uncharacterized protein</fullName>
    </submittedName>
</protein>
<organism evidence="2 3">
    <name type="scientific">Hucho hucho</name>
    <name type="common">huchen</name>
    <dbReference type="NCBI Taxonomy" id="62062"/>
    <lineage>
        <taxon>Eukaryota</taxon>
        <taxon>Metazoa</taxon>
        <taxon>Chordata</taxon>
        <taxon>Craniata</taxon>
        <taxon>Vertebrata</taxon>
        <taxon>Euteleostomi</taxon>
        <taxon>Actinopterygii</taxon>
        <taxon>Neopterygii</taxon>
        <taxon>Teleostei</taxon>
        <taxon>Protacanthopterygii</taxon>
        <taxon>Salmoniformes</taxon>
        <taxon>Salmonidae</taxon>
        <taxon>Salmoninae</taxon>
        <taxon>Hucho</taxon>
    </lineage>
</organism>
<evidence type="ECO:0000313" key="2">
    <source>
        <dbReference type="Ensembl" id="ENSHHUP00000064711.1"/>
    </source>
</evidence>
<dbReference type="GeneTree" id="ENSGT00970000197161"/>
<dbReference type="STRING" id="62062.ENSHHUP00000064711"/>
<feature type="region of interest" description="Disordered" evidence="1">
    <location>
        <begin position="48"/>
        <end position="67"/>
    </location>
</feature>
<reference evidence="3" key="1">
    <citation type="submission" date="2018-06" db="EMBL/GenBank/DDBJ databases">
        <title>Genome assembly of Danube salmon.</title>
        <authorList>
            <person name="Macqueen D.J."/>
            <person name="Gundappa M.K."/>
        </authorList>
    </citation>
    <scope>NUCLEOTIDE SEQUENCE [LARGE SCALE GENOMIC DNA]</scope>
</reference>